<gene>
    <name evidence="2" type="ORF">J2T57_002243</name>
</gene>
<feature type="transmembrane region" description="Helical" evidence="1">
    <location>
        <begin position="52"/>
        <end position="71"/>
    </location>
</feature>
<proteinExistence type="predicted"/>
<keyword evidence="1" id="KW-0812">Transmembrane</keyword>
<reference evidence="2" key="1">
    <citation type="submission" date="2022-03" db="EMBL/GenBank/DDBJ databases">
        <title>Genomic Encyclopedia of Type Strains, Phase III (KMG-III): the genomes of soil and plant-associated and newly described type strains.</title>
        <authorList>
            <person name="Whitman W."/>
        </authorList>
    </citation>
    <scope>NUCLEOTIDE SEQUENCE</scope>
    <source>
        <strain evidence="2">ANL 6-2</strain>
    </source>
</reference>
<feature type="transmembrane region" description="Helical" evidence="1">
    <location>
        <begin position="83"/>
        <end position="103"/>
    </location>
</feature>
<name>A0AAE3KB35_9GAMM</name>
<organism evidence="2 3">
    <name type="scientific">Natronocella acetinitrilica</name>
    <dbReference type="NCBI Taxonomy" id="414046"/>
    <lineage>
        <taxon>Bacteria</taxon>
        <taxon>Pseudomonadati</taxon>
        <taxon>Pseudomonadota</taxon>
        <taxon>Gammaproteobacteria</taxon>
        <taxon>Chromatiales</taxon>
        <taxon>Ectothiorhodospiraceae</taxon>
        <taxon>Natronocella</taxon>
    </lineage>
</organism>
<evidence type="ECO:0000313" key="2">
    <source>
        <dbReference type="EMBL" id="MCP1675095.1"/>
    </source>
</evidence>
<keyword evidence="1" id="KW-0472">Membrane</keyword>
<keyword evidence="1" id="KW-1133">Transmembrane helix</keyword>
<accession>A0AAE3KB35</accession>
<evidence type="ECO:0000256" key="1">
    <source>
        <dbReference type="SAM" id="Phobius"/>
    </source>
</evidence>
<protein>
    <submittedName>
        <fullName evidence="2">Peptidoglycan/LPS O-acetylase OafA/YrhL</fullName>
    </submittedName>
</protein>
<comment type="caution">
    <text evidence="2">The sequence shown here is derived from an EMBL/GenBank/DDBJ whole genome shotgun (WGS) entry which is preliminary data.</text>
</comment>
<keyword evidence="3" id="KW-1185">Reference proteome</keyword>
<dbReference type="RefSeq" id="WP_253478025.1">
    <property type="nucleotide sequence ID" value="NZ_JALJXV010000005.1"/>
</dbReference>
<dbReference type="Proteomes" id="UP001205843">
    <property type="component" value="Unassembled WGS sequence"/>
</dbReference>
<evidence type="ECO:0000313" key="3">
    <source>
        <dbReference type="Proteomes" id="UP001205843"/>
    </source>
</evidence>
<feature type="transmembrane region" description="Helical" evidence="1">
    <location>
        <begin position="141"/>
        <end position="160"/>
    </location>
</feature>
<feature type="transmembrane region" description="Helical" evidence="1">
    <location>
        <begin position="115"/>
        <end position="134"/>
    </location>
</feature>
<dbReference type="EMBL" id="JALJXV010000005">
    <property type="protein sequence ID" value="MCP1675095.1"/>
    <property type="molecule type" value="Genomic_DNA"/>
</dbReference>
<feature type="transmembrane region" description="Helical" evidence="1">
    <location>
        <begin position="27"/>
        <end position="46"/>
    </location>
</feature>
<sequence>MLQPLETLLRVCWFRAGPQDLPYSREWLILLVVAATALSVVSLQLLPEEDNGFGRVLLHTALGLGVPWILLQLRGRLNRYVQTASAMFGTSLLLTLFVLPPLFALGGSPGEPVVWAAYWWLAVVIWSVAVMGHIMRHALDLPLSAGVVIALLYYGLSLFLNQFVG</sequence>
<dbReference type="AlphaFoldDB" id="A0AAE3KB35"/>